<reference evidence="2" key="1">
    <citation type="submission" date="2021-12" db="EMBL/GenBank/DDBJ databases">
        <title>Alicyclobacillaceae gen. nov., sp. nov., isolated from chalcocite enrichment system.</title>
        <authorList>
            <person name="Jiang Z."/>
        </authorList>
    </citation>
    <scope>NUCLEOTIDE SEQUENCE</scope>
    <source>
        <strain evidence="2">MYW30-H2</strain>
    </source>
</reference>
<keyword evidence="1" id="KW-0812">Transmembrane</keyword>
<gene>
    <name evidence="2" type="ORF">LSG31_20215</name>
</gene>
<name>A0ABY4CIG8_9BACL</name>
<evidence type="ECO:0000313" key="3">
    <source>
        <dbReference type="Proteomes" id="UP000830167"/>
    </source>
</evidence>
<protein>
    <submittedName>
        <fullName evidence="2">DUF4321 domain-containing protein</fullName>
    </submittedName>
</protein>
<evidence type="ECO:0000256" key="1">
    <source>
        <dbReference type="SAM" id="Phobius"/>
    </source>
</evidence>
<proteinExistence type="predicted"/>
<organism evidence="2 3">
    <name type="scientific">Fodinisporobacter ferrooxydans</name>
    <dbReference type="NCBI Taxonomy" id="2901836"/>
    <lineage>
        <taxon>Bacteria</taxon>
        <taxon>Bacillati</taxon>
        <taxon>Bacillota</taxon>
        <taxon>Bacilli</taxon>
        <taxon>Bacillales</taxon>
        <taxon>Alicyclobacillaceae</taxon>
        <taxon>Fodinisporobacter</taxon>
    </lineage>
</organism>
<keyword evidence="1" id="KW-0472">Membrane</keyword>
<evidence type="ECO:0000313" key="2">
    <source>
        <dbReference type="EMBL" id="UOF90159.1"/>
    </source>
</evidence>
<dbReference type="Proteomes" id="UP000830167">
    <property type="component" value="Chromosome"/>
</dbReference>
<accession>A0ABY4CIG8</accession>
<feature type="transmembrane region" description="Helical" evidence="1">
    <location>
        <begin position="54"/>
        <end position="79"/>
    </location>
</feature>
<keyword evidence="1" id="KW-1133">Transmembrane helix</keyword>
<dbReference type="EMBL" id="CP089291">
    <property type="protein sequence ID" value="UOF90159.1"/>
    <property type="molecule type" value="Genomic_DNA"/>
</dbReference>
<dbReference type="Pfam" id="PF14209">
    <property type="entry name" value="DUF4321"/>
    <property type="match status" value="1"/>
</dbReference>
<dbReference type="RefSeq" id="WP_347436851.1">
    <property type="nucleotide sequence ID" value="NZ_CP089291.1"/>
</dbReference>
<feature type="transmembrane region" description="Helical" evidence="1">
    <location>
        <begin position="12"/>
        <end position="34"/>
    </location>
</feature>
<sequence length="82" mass="9128">MKRTGQSFSRIFFTLLIGLLVGSLVGDLLTQFHIPYMGTFVTRVWHPAADLGVIQYTLALTIRLNAMSLAGLAAAFWYAKKH</sequence>
<dbReference type="InterPro" id="IPR025470">
    <property type="entry name" value="DUF4321"/>
</dbReference>
<keyword evidence="3" id="KW-1185">Reference proteome</keyword>